<dbReference type="InterPro" id="IPR041249">
    <property type="entry name" value="HEPN_DZIP3"/>
</dbReference>
<organism evidence="2 3">
    <name type="scientific">Magallana gigas</name>
    <name type="common">Pacific oyster</name>
    <name type="synonym">Crassostrea gigas</name>
    <dbReference type="NCBI Taxonomy" id="29159"/>
    <lineage>
        <taxon>Eukaryota</taxon>
        <taxon>Metazoa</taxon>
        <taxon>Spiralia</taxon>
        <taxon>Lophotrochozoa</taxon>
        <taxon>Mollusca</taxon>
        <taxon>Bivalvia</taxon>
        <taxon>Autobranchia</taxon>
        <taxon>Pteriomorphia</taxon>
        <taxon>Ostreida</taxon>
        <taxon>Ostreoidea</taxon>
        <taxon>Ostreidae</taxon>
        <taxon>Magallana</taxon>
    </lineage>
</organism>
<dbReference type="InterPro" id="IPR011029">
    <property type="entry name" value="DEATH-like_dom_sf"/>
</dbReference>
<name>A0A8W8M767_MAGGI</name>
<dbReference type="Pfam" id="PF18738">
    <property type="entry name" value="HEPN_DZIP3"/>
    <property type="match status" value="1"/>
</dbReference>
<protein>
    <recommendedName>
        <fullName evidence="1">DZIP3-like HEPN domain-containing protein</fullName>
    </recommendedName>
</protein>
<sequence length="370" mass="43792">MICTELFREVLSYYIRPSDERLEAHEHIGRLNKVIYGLKRRILSPMKKEIPLSLTDIEFEMLFKILRKISRIPFSSAWGKDPQKGDRSIGACIKRIQFLRNMLAHTNGTVDDDEFEYYWAELRDAIVLIEEGLIGGDEYRLKIESLRTKKIFASPVSNQEKLRIIQASKHSAVVSTSDEKERETEVLFDMVSRKLSASTPFFMFFGELGQAYSEKKTFKETKDSECYFLAMYEWYQMYPDIDHKEKLISILSTLERQDIIDSINDFTEITFREFDIHNECTSIDERDMRLVCEYETRYFRHLLRYLGLRQYELDSIEMDYAENTKEKIFVSLQKLTSQKVVTRIDLCSAIEYASQNRLFIKTLNLEWEPT</sequence>
<reference evidence="2" key="1">
    <citation type="submission" date="2022-08" db="UniProtKB">
        <authorList>
            <consortium name="EnsemblMetazoa"/>
        </authorList>
    </citation>
    <scope>IDENTIFICATION</scope>
    <source>
        <strain evidence="2">05x7-T-G4-1.051#20</strain>
    </source>
</reference>
<proteinExistence type="predicted"/>
<dbReference type="Proteomes" id="UP000005408">
    <property type="component" value="Unassembled WGS sequence"/>
</dbReference>
<evidence type="ECO:0000259" key="1">
    <source>
        <dbReference type="Pfam" id="PF18738"/>
    </source>
</evidence>
<dbReference type="Gene3D" id="1.10.533.10">
    <property type="entry name" value="Death Domain, Fas"/>
    <property type="match status" value="1"/>
</dbReference>
<dbReference type="EnsemblMetazoa" id="G31280.2">
    <property type="protein sequence ID" value="G31280.2:cds"/>
    <property type="gene ID" value="G31280"/>
</dbReference>
<dbReference type="SUPFAM" id="SSF47986">
    <property type="entry name" value="DEATH domain"/>
    <property type="match status" value="1"/>
</dbReference>
<keyword evidence="3" id="KW-1185">Reference proteome</keyword>
<evidence type="ECO:0000313" key="2">
    <source>
        <dbReference type="EnsemblMetazoa" id="G31280.2:cds"/>
    </source>
</evidence>
<dbReference type="AlphaFoldDB" id="A0A8W8M767"/>
<feature type="domain" description="DZIP3-like HEPN" evidence="1">
    <location>
        <begin position="28"/>
        <end position="151"/>
    </location>
</feature>
<accession>A0A8W8M767</accession>
<evidence type="ECO:0000313" key="3">
    <source>
        <dbReference type="Proteomes" id="UP000005408"/>
    </source>
</evidence>